<dbReference type="GO" id="GO:0061630">
    <property type="term" value="F:ubiquitin protein ligase activity"/>
    <property type="evidence" value="ECO:0007669"/>
    <property type="project" value="UniProtKB-EC"/>
</dbReference>
<dbReference type="EnsemblPlants" id="KQK24073">
    <property type="protein sequence ID" value="KQK24073"/>
    <property type="gene ID" value="BRADI_1g77997v3"/>
</dbReference>
<evidence type="ECO:0000313" key="9">
    <source>
        <dbReference type="EnsemblPlants" id="KQK24073"/>
    </source>
</evidence>
<dbReference type="Pfam" id="PF13639">
    <property type="entry name" value="zf-RING_2"/>
    <property type="match status" value="1"/>
</dbReference>
<dbReference type="PANTHER" id="PTHR16047">
    <property type="entry name" value="RFWD3 PROTEIN"/>
    <property type="match status" value="1"/>
</dbReference>
<dbReference type="AlphaFoldDB" id="I1HAQ1"/>
<dbReference type="CDD" id="cd16450">
    <property type="entry name" value="mRING-C3HGC3_RFWD3"/>
    <property type="match status" value="1"/>
</dbReference>
<feature type="region of interest" description="Disordered" evidence="6">
    <location>
        <begin position="1"/>
        <end position="110"/>
    </location>
</feature>
<dbReference type="GO" id="GO:0016567">
    <property type="term" value="P:protein ubiquitination"/>
    <property type="evidence" value="ECO:0007669"/>
    <property type="project" value="InterPro"/>
</dbReference>
<dbReference type="SUPFAM" id="SSF57850">
    <property type="entry name" value="RING/U-box"/>
    <property type="match status" value="1"/>
</dbReference>
<feature type="region of interest" description="Disordered" evidence="6">
    <location>
        <begin position="453"/>
        <end position="486"/>
    </location>
</feature>
<dbReference type="Gene3D" id="2.130.10.10">
    <property type="entry name" value="YVTN repeat-like/Quinoprotein amine dehydrogenase"/>
    <property type="match status" value="1"/>
</dbReference>
<feature type="compositionally biased region" description="Acidic residues" evidence="6">
    <location>
        <begin position="60"/>
        <end position="81"/>
    </location>
</feature>
<feature type="compositionally biased region" description="Low complexity" evidence="6">
    <location>
        <begin position="50"/>
        <end position="59"/>
    </location>
</feature>
<comment type="catalytic activity">
    <reaction evidence="1">
        <text>S-ubiquitinyl-[E2 ubiquitin-conjugating enzyme]-L-cysteine + [acceptor protein]-L-lysine = [E2 ubiquitin-conjugating enzyme]-L-cysteine + N(6)-ubiquitinyl-[acceptor protein]-L-lysine.</text>
        <dbReference type="EC" id="2.3.2.27"/>
    </reaction>
</comment>
<reference evidence="8 9" key="1">
    <citation type="journal article" date="2010" name="Nature">
        <title>Genome sequencing and analysis of the model grass Brachypodium distachyon.</title>
        <authorList>
            <consortium name="International Brachypodium Initiative"/>
        </authorList>
    </citation>
    <scope>NUCLEOTIDE SEQUENCE [LARGE SCALE GENOMIC DNA]</scope>
    <source>
        <strain evidence="8">Bd21</strain>
        <strain evidence="9">cv. Bd21</strain>
    </source>
</reference>
<evidence type="ECO:0000256" key="3">
    <source>
        <dbReference type="ARBA" id="ARBA00022574"/>
    </source>
</evidence>
<dbReference type="InterPro" id="IPR056527">
    <property type="entry name" value="WD40_RFWD3"/>
</dbReference>
<organism evidence="9">
    <name type="scientific">Brachypodium distachyon</name>
    <name type="common">Purple false brome</name>
    <name type="synonym">Trachynia distachya</name>
    <dbReference type="NCBI Taxonomy" id="15368"/>
    <lineage>
        <taxon>Eukaryota</taxon>
        <taxon>Viridiplantae</taxon>
        <taxon>Streptophyta</taxon>
        <taxon>Embryophyta</taxon>
        <taxon>Tracheophyta</taxon>
        <taxon>Spermatophyta</taxon>
        <taxon>Magnoliopsida</taxon>
        <taxon>Liliopsida</taxon>
        <taxon>Poales</taxon>
        <taxon>Poaceae</taxon>
        <taxon>BOP clade</taxon>
        <taxon>Pooideae</taxon>
        <taxon>Stipodae</taxon>
        <taxon>Brachypodieae</taxon>
        <taxon>Brachypodium</taxon>
    </lineage>
</organism>
<feature type="compositionally biased region" description="Acidic residues" evidence="6">
    <location>
        <begin position="17"/>
        <end position="49"/>
    </location>
</feature>
<dbReference type="GO" id="GO:0036297">
    <property type="term" value="P:interstrand cross-link repair"/>
    <property type="evidence" value="ECO:0007669"/>
    <property type="project" value="InterPro"/>
</dbReference>
<reference evidence="8" key="2">
    <citation type="submission" date="2017-06" db="EMBL/GenBank/DDBJ databases">
        <title>WGS assembly of Brachypodium distachyon.</title>
        <authorList>
            <consortium name="The International Brachypodium Initiative"/>
            <person name="Lucas S."/>
            <person name="Harmon-Smith M."/>
            <person name="Lail K."/>
            <person name="Tice H."/>
            <person name="Grimwood J."/>
            <person name="Bruce D."/>
            <person name="Barry K."/>
            <person name="Shu S."/>
            <person name="Lindquist E."/>
            <person name="Wang M."/>
            <person name="Pitluck S."/>
            <person name="Vogel J.P."/>
            <person name="Garvin D.F."/>
            <person name="Mockler T.C."/>
            <person name="Schmutz J."/>
            <person name="Rokhsar D."/>
            <person name="Bevan M.W."/>
        </authorList>
    </citation>
    <scope>NUCLEOTIDE SEQUENCE</scope>
    <source>
        <strain evidence="8">Bd21</strain>
    </source>
</reference>
<accession>I1HAQ1</accession>
<dbReference type="STRING" id="15368.I1HAQ1"/>
<dbReference type="HOGENOM" id="CLU_021009_0_2_1"/>
<dbReference type="EMBL" id="CM000880">
    <property type="protein sequence ID" value="KQK24073.1"/>
    <property type="molecule type" value="Genomic_DNA"/>
</dbReference>
<dbReference type="InterPro" id="IPR036322">
    <property type="entry name" value="WD40_repeat_dom_sf"/>
</dbReference>
<feature type="domain" description="RING-type" evidence="7">
    <location>
        <begin position="113"/>
        <end position="159"/>
    </location>
</feature>
<keyword evidence="5" id="KW-0862">Zinc</keyword>
<proteinExistence type="predicted"/>
<dbReference type="Gene3D" id="3.30.40.10">
    <property type="entry name" value="Zinc/RING finger domain, C3HC4 (zinc finger)"/>
    <property type="match status" value="1"/>
</dbReference>
<evidence type="ECO:0000313" key="10">
    <source>
        <dbReference type="Proteomes" id="UP000008810"/>
    </source>
</evidence>
<dbReference type="PROSITE" id="PS50089">
    <property type="entry name" value="ZF_RING_2"/>
    <property type="match status" value="1"/>
</dbReference>
<dbReference type="InterPro" id="IPR001841">
    <property type="entry name" value="Znf_RING"/>
</dbReference>
<keyword evidence="3" id="KW-0853">WD repeat</keyword>
<dbReference type="KEGG" id="bdi:100830699"/>
<gene>
    <name evidence="9" type="primary">LOC100830699</name>
    <name evidence="8" type="ORF">BRADI_1g77997v3</name>
</gene>
<sequence length="594" mass="64731">MPSRSRGRRASPPAPTQEDDDVDFEVSYSSDEEDGEEGDDSEEGSEEEGAPGSEPGSGSDSEEEEDEEEEDEERSDADEEVRESVGEVCGSSVQASRVPGGAPAAERGNTPTCPVCMEAWTSEGPHRISCIPCGHVYGRSCLERWLTQRGNTSTTCPQCARRFRRKDIINLYAPQVVVPNNDLEKQVVSCMQKVESLGEVVRKQGKMLEEIKAEKEHRSVDNGVSKRQKIAEHAGFGSSNCCCLVLQNELLLDGARVMGIDASNQIILASRKAPGLGQEHVFTKINMLSTHQGREIQLPPGTKVVKDICILHDGSALFASLGRRLSLFSMMTESVVLQCDLPAPGWSCSADDSGSHHVCAGLQDGRILVFDIRQTSRPLHSMAGLSTHLVHTLHCVTDNNGSRKVLSASAIGPCMWDPDGSQSKPYLLLQTDDQRVCFSLACAPPSSDTIVASFRPKADSSGDAAPSQVYPSQTQAASGPGKQGQHTVVTRTPWGVTPFVEGRTCYGSVSEVRMCKSAIIPYGNNNQHLFAYGDESLRGVRTWQLPWFGMHTELRPHREPILDLRFVESPAGGRYLGCLSNEKLQVFRVVQNSK</sequence>
<dbReference type="eggNOG" id="KOG1645">
    <property type="taxonomic scope" value="Eukaryota"/>
</dbReference>
<evidence type="ECO:0000256" key="4">
    <source>
        <dbReference type="ARBA" id="ARBA00034306"/>
    </source>
</evidence>
<evidence type="ECO:0000259" key="7">
    <source>
        <dbReference type="PROSITE" id="PS50089"/>
    </source>
</evidence>
<dbReference type="PANTHER" id="PTHR16047:SF10">
    <property type="entry name" value="TRANSDUCIN_WD40 REPEAT-LIKE SUPERFAMILY PROTEIN"/>
    <property type="match status" value="1"/>
</dbReference>
<keyword evidence="5" id="KW-0479">Metal-binding</keyword>
<dbReference type="RefSeq" id="XP_010229328.1">
    <property type="nucleotide sequence ID" value="XM_010231026.3"/>
</dbReference>
<dbReference type="Pfam" id="PF23419">
    <property type="entry name" value="WD40_RFWD3"/>
    <property type="match status" value="1"/>
</dbReference>
<dbReference type="OMA" id="IIPYGNN"/>
<dbReference type="InterPro" id="IPR015943">
    <property type="entry name" value="WD40/YVTN_repeat-like_dom_sf"/>
</dbReference>
<dbReference type="ExpressionAtlas" id="I1HAQ1">
    <property type="expression patterns" value="baseline and differential"/>
</dbReference>
<keyword evidence="5" id="KW-0863">Zinc-finger</keyword>
<dbReference type="GO" id="GO:0008270">
    <property type="term" value="F:zinc ion binding"/>
    <property type="evidence" value="ECO:0007669"/>
    <property type="project" value="UniProtKB-KW"/>
</dbReference>
<evidence type="ECO:0000256" key="6">
    <source>
        <dbReference type="SAM" id="MobiDB-lite"/>
    </source>
</evidence>
<dbReference type="OrthoDB" id="5600418at2759"/>
<evidence type="ECO:0000256" key="5">
    <source>
        <dbReference type="PROSITE-ProRule" id="PRU00175"/>
    </source>
</evidence>
<dbReference type="GO" id="GO:0016604">
    <property type="term" value="C:nuclear body"/>
    <property type="evidence" value="ECO:0007669"/>
    <property type="project" value="UniProtKB-SubCell"/>
</dbReference>
<reference evidence="9" key="3">
    <citation type="submission" date="2018-08" db="UniProtKB">
        <authorList>
            <consortium name="EnsemblPlants"/>
        </authorList>
    </citation>
    <scope>IDENTIFICATION</scope>
    <source>
        <strain evidence="9">cv. Bd21</strain>
    </source>
</reference>
<dbReference type="SUPFAM" id="SSF50978">
    <property type="entry name" value="WD40 repeat-like"/>
    <property type="match status" value="1"/>
</dbReference>
<dbReference type="GeneID" id="100830699"/>
<name>I1HAQ1_BRADI</name>
<dbReference type="InterPro" id="IPR013083">
    <property type="entry name" value="Znf_RING/FYVE/PHD"/>
</dbReference>
<dbReference type="EC" id="2.3.2.27" evidence="2"/>
<evidence type="ECO:0000256" key="2">
    <source>
        <dbReference type="ARBA" id="ARBA00012483"/>
    </source>
</evidence>
<evidence type="ECO:0000313" key="8">
    <source>
        <dbReference type="EMBL" id="KQK24073.1"/>
    </source>
</evidence>
<evidence type="ECO:0000256" key="1">
    <source>
        <dbReference type="ARBA" id="ARBA00000900"/>
    </source>
</evidence>
<keyword evidence="10" id="KW-1185">Reference proteome</keyword>
<dbReference type="Proteomes" id="UP000008810">
    <property type="component" value="Chromosome 1"/>
</dbReference>
<protein>
    <recommendedName>
        <fullName evidence="2">RING-type E3 ubiquitin transferase</fullName>
        <ecNumber evidence="2">2.3.2.27</ecNumber>
    </recommendedName>
</protein>
<dbReference type="InterPro" id="IPR037381">
    <property type="entry name" value="RFWD3"/>
</dbReference>
<dbReference type="Gramene" id="KQK24073">
    <property type="protein sequence ID" value="KQK24073"/>
    <property type="gene ID" value="BRADI_1g77997v3"/>
</dbReference>
<dbReference type="SMART" id="SM00184">
    <property type="entry name" value="RING"/>
    <property type="match status" value="1"/>
</dbReference>
<comment type="subcellular location">
    <subcellularLocation>
        <location evidence="4">Nucleus</location>
        <location evidence="4">Nuclear body</location>
    </subcellularLocation>
</comment>